<dbReference type="HOGENOM" id="CLU_2334735_0_0_1"/>
<dbReference type="EMBL" id="KI300230">
    <property type="protein sequence ID" value="ERZ96675.1"/>
    <property type="molecule type" value="Genomic_DNA"/>
</dbReference>
<accession>U9SZV8</accession>
<evidence type="ECO:0000313" key="1">
    <source>
        <dbReference type="EMBL" id="ERZ96675.1"/>
    </source>
</evidence>
<name>U9SZV8_RHIID</name>
<proteinExistence type="predicted"/>
<sequence>MPILYYLDESGPQRPFIREQLMHIKETFMLPPRWVLEDNQMRTSITLSFSNHARFVHLDPSALVGEKKGRFGNVDCHYIQRPSLTLHCIHLDVIPPRI</sequence>
<organism evidence="1">
    <name type="scientific">Rhizophagus irregularis (strain DAOM 181602 / DAOM 197198 / MUCL 43194)</name>
    <name type="common">Arbuscular mycorrhizal fungus</name>
    <name type="synonym">Glomus intraradices</name>
    <dbReference type="NCBI Taxonomy" id="747089"/>
    <lineage>
        <taxon>Eukaryota</taxon>
        <taxon>Fungi</taxon>
        <taxon>Fungi incertae sedis</taxon>
        <taxon>Mucoromycota</taxon>
        <taxon>Glomeromycotina</taxon>
        <taxon>Glomeromycetes</taxon>
        <taxon>Glomerales</taxon>
        <taxon>Glomeraceae</taxon>
        <taxon>Rhizophagus</taxon>
    </lineage>
</organism>
<gene>
    <name evidence="1" type="ORF">GLOINDRAFT_12359</name>
</gene>
<reference evidence="1" key="1">
    <citation type="submission" date="2013-07" db="EMBL/GenBank/DDBJ databases">
        <title>The genome of an arbuscular mycorrhizal fungus provides insights into the evolution of the oldest plant symbiosis.</title>
        <authorList>
            <consortium name="DOE Joint Genome Institute"/>
            <person name="Tisserant E."/>
            <person name="Malbreil M."/>
            <person name="Kuo A."/>
            <person name="Kohler A."/>
            <person name="Symeonidi A."/>
            <person name="Balestrini R."/>
            <person name="Charron P."/>
            <person name="Duensing N."/>
            <person name="Frei-dit-Frey N."/>
            <person name="Gianinazzi-Pearson V."/>
            <person name="Gilbert B."/>
            <person name="Handa Y."/>
            <person name="Hijri M."/>
            <person name="Kaul R."/>
            <person name="Kawaguchi M."/>
            <person name="Krajinski F."/>
            <person name="Lammers P."/>
            <person name="Lapierre D."/>
            <person name="Masclaux F.G."/>
            <person name="Murat C."/>
            <person name="Morin E."/>
            <person name="Ndikumana S."/>
            <person name="Pagni M."/>
            <person name="Petitpierre D."/>
            <person name="Requena N."/>
            <person name="Rosikiewicz P."/>
            <person name="Riley R."/>
            <person name="Saito K."/>
            <person name="San Clemente H."/>
            <person name="Shapiro H."/>
            <person name="van Tuinen D."/>
            <person name="Becard G."/>
            <person name="Bonfante P."/>
            <person name="Paszkowski U."/>
            <person name="Shachar-Hill Y."/>
            <person name="Young J.P."/>
            <person name="Sanders I.R."/>
            <person name="Henrissat B."/>
            <person name="Rensing S.A."/>
            <person name="Grigoriev I.V."/>
            <person name="Corradi N."/>
            <person name="Roux C."/>
            <person name="Martin F."/>
        </authorList>
    </citation>
    <scope>NUCLEOTIDE SEQUENCE</scope>
    <source>
        <strain evidence="1">DAOM 197198</strain>
    </source>
</reference>
<dbReference type="AlphaFoldDB" id="U9SZV8"/>
<protein>
    <submittedName>
        <fullName evidence="1">Uncharacterized protein</fullName>
    </submittedName>
</protein>